<dbReference type="EMBL" id="CP106877">
    <property type="protein sequence ID" value="WAA12725.1"/>
    <property type="molecule type" value="Genomic_DNA"/>
</dbReference>
<dbReference type="InterPro" id="IPR020483">
    <property type="entry name" value="Uncharacterised_YgbA"/>
</dbReference>
<organism evidence="1 2">
    <name type="scientific">Fervidibacillus halotolerans</name>
    <dbReference type="NCBI Taxonomy" id="2980027"/>
    <lineage>
        <taxon>Bacteria</taxon>
        <taxon>Bacillati</taxon>
        <taxon>Bacillota</taxon>
        <taxon>Bacilli</taxon>
        <taxon>Bacillales</taxon>
        <taxon>Bacillaceae</taxon>
        <taxon>Fervidibacillus</taxon>
    </lineage>
</organism>
<evidence type="ECO:0000313" key="1">
    <source>
        <dbReference type="EMBL" id="WAA12725.1"/>
    </source>
</evidence>
<name>A0A9E8M0L5_9BACI</name>
<dbReference type="Proteomes" id="UP001164726">
    <property type="component" value="Chromosome"/>
</dbReference>
<proteinExistence type="predicted"/>
<dbReference type="NCBIfam" id="NF007714">
    <property type="entry name" value="PRK10410.1-2"/>
    <property type="match status" value="1"/>
</dbReference>
<protein>
    <submittedName>
        <fullName evidence="1">Nitrous oxide-stimulated promoter family protein</fullName>
    </submittedName>
</protein>
<dbReference type="KEGG" id="fhl:OE105_00845"/>
<reference evidence="1" key="1">
    <citation type="submission" date="2022-09" db="EMBL/GenBank/DDBJ databases">
        <title>Complete Genomes of Fervidibacillus albus and Fervidibacillus halotolerans isolated from tidal flat sediments.</title>
        <authorList>
            <person name="Kwon K.K."/>
            <person name="Yang S.-H."/>
            <person name="Park M.J."/>
            <person name="Oh H.-M."/>
        </authorList>
    </citation>
    <scope>NUCLEOTIDE SEQUENCE</scope>
    <source>
        <strain evidence="1">MEBiC13594</strain>
    </source>
</reference>
<dbReference type="AlphaFoldDB" id="A0A9E8M0L5"/>
<gene>
    <name evidence="1" type="ORF">OE105_00845</name>
</gene>
<sequence length="107" mass="12820">MPKQKRVLNNGPKIQREKEIVEKMIKIYCHRKHHTDELCGECEDLKNYAHKRLSLCPFGEEKTACSNCSVHCYQPVYREKIKMVMRYAGPRIFLYHPIYSIKHLRNK</sequence>
<dbReference type="RefSeq" id="WP_275420855.1">
    <property type="nucleotide sequence ID" value="NZ_CP106877.1"/>
</dbReference>
<accession>A0A9E8M0L5</accession>
<dbReference type="Pfam" id="PF11756">
    <property type="entry name" value="YgbA_NO"/>
    <property type="match status" value="1"/>
</dbReference>
<evidence type="ECO:0000313" key="2">
    <source>
        <dbReference type="Proteomes" id="UP001164726"/>
    </source>
</evidence>
<keyword evidence="2" id="KW-1185">Reference proteome</keyword>